<name>A0ABW2Y6G8_9GAMM</name>
<protein>
    <submittedName>
        <fullName evidence="3">Type II toxin-antitoxin system RelE/ParE family toxin</fullName>
    </submittedName>
</protein>
<comment type="similarity">
    <text evidence="1">Belongs to the RelE toxin family.</text>
</comment>
<keyword evidence="4" id="KW-1185">Reference proteome</keyword>
<evidence type="ECO:0000313" key="3">
    <source>
        <dbReference type="EMBL" id="MFD0723997.1"/>
    </source>
</evidence>
<gene>
    <name evidence="3" type="ORF">ACFQ0E_00130</name>
</gene>
<accession>A0ABW2Y6G8</accession>
<dbReference type="Proteomes" id="UP001597110">
    <property type="component" value="Unassembled WGS sequence"/>
</dbReference>
<dbReference type="InterPro" id="IPR035093">
    <property type="entry name" value="RelE/ParE_toxin_dom_sf"/>
</dbReference>
<comment type="caution">
    <text evidence="3">The sequence shown here is derived from an EMBL/GenBank/DDBJ whole genome shotgun (WGS) entry which is preliminary data.</text>
</comment>
<dbReference type="InterPro" id="IPR051803">
    <property type="entry name" value="TA_system_RelE-like_toxin"/>
</dbReference>
<reference evidence="4" key="1">
    <citation type="journal article" date="2019" name="Int. J. Syst. Evol. Microbiol.">
        <title>The Global Catalogue of Microorganisms (GCM) 10K type strain sequencing project: providing services to taxonomists for standard genome sequencing and annotation.</title>
        <authorList>
            <consortium name="The Broad Institute Genomics Platform"/>
            <consortium name="The Broad Institute Genome Sequencing Center for Infectious Disease"/>
            <person name="Wu L."/>
            <person name="Ma J."/>
        </authorList>
    </citation>
    <scope>NUCLEOTIDE SEQUENCE [LARGE SCALE GENOMIC DNA]</scope>
    <source>
        <strain evidence="4">CCUG 55585</strain>
    </source>
</reference>
<evidence type="ECO:0000256" key="2">
    <source>
        <dbReference type="ARBA" id="ARBA00022649"/>
    </source>
</evidence>
<proteinExistence type="inferred from homology"/>
<dbReference type="InterPro" id="IPR007712">
    <property type="entry name" value="RelE/ParE_toxin"/>
</dbReference>
<dbReference type="PANTHER" id="PTHR33755">
    <property type="entry name" value="TOXIN PARE1-RELATED"/>
    <property type="match status" value="1"/>
</dbReference>
<dbReference type="Pfam" id="PF05016">
    <property type="entry name" value="ParE_toxin"/>
    <property type="match status" value="1"/>
</dbReference>
<dbReference type="EMBL" id="JBHTIF010000001">
    <property type="protein sequence ID" value="MFD0723997.1"/>
    <property type="molecule type" value="Genomic_DNA"/>
</dbReference>
<dbReference type="Gene3D" id="3.30.2310.20">
    <property type="entry name" value="RelE-like"/>
    <property type="match status" value="1"/>
</dbReference>
<keyword evidence="2" id="KW-1277">Toxin-antitoxin system</keyword>
<evidence type="ECO:0000256" key="1">
    <source>
        <dbReference type="ARBA" id="ARBA00006226"/>
    </source>
</evidence>
<organism evidence="3 4">
    <name type="scientific">Lysobacter brunescens</name>
    <dbReference type="NCBI Taxonomy" id="262323"/>
    <lineage>
        <taxon>Bacteria</taxon>
        <taxon>Pseudomonadati</taxon>
        <taxon>Pseudomonadota</taxon>
        <taxon>Gammaproteobacteria</taxon>
        <taxon>Lysobacterales</taxon>
        <taxon>Lysobacteraceae</taxon>
        <taxon>Lysobacter</taxon>
    </lineage>
</organism>
<evidence type="ECO:0000313" key="4">
    <source>
        <dbReference type="Proteomes" id="UP001597110"/>
    </source>
</evidence>
<sequence>MTSRPVLWTQTALSDLEAIIDHIAAEHPAAALEVLDRLQARAAGLDILAPRGRVVPELRDIGVHQYRELIERPWRIVYRDDGARTVVIAVLDARRDLDSLLLERLTRP</sequence>